<dbReference type="AlphaFoldDB" id="A0AAD6SIT8"/>
<dbReference type="Proteomes" id="UP001218188">
    <property type="component" value="Unassembled WGS sequence"/>
</dbReference>
<gene>
    <name evidence="2" type="ORF">C8F04DRAFT_1398718</name>
</gene>
<organism evidence="2 3">
    <name type="scientific">Mycena alexandri</name>
    <dbReference type="NCBI Taxonomy" id="1745969"/>
    <lineage>
        <taxon>Eukaryota</taxon>
        <taxon>Fungi</taxon>
        <taxon>Dikarya</taxon>
        <taxon>Basidiomycota</taxon>
        <taxon>Agaricomycotina</taxon>
        <taxon>Agaricomycetes</taxon>
        <taxon>Agaricomycetidae</taxon>
        <taxon>Agaricales</taxon>
        <taxon>Marasmiineae</taxon>
        <taxon>Mycenaceae</taxon>
        <taxon>Mycena</taxon>
    </lineage>
</organism>
<name>A0AAD6SIT8_9AGAR</name>
<evidence type="ECO:0000313" key="2">
    <source>
        <dbReference type="EMBL" id="KAJ7028849.1"/>
    </source>
</evidence>
<feature type="compositionally biased region" description="Low complexity" evidence="1">
    <location>
        <begin position="235"/>
        <end position="247"/>
    </location>
</feature>
<sequence>MHWHGLPEFLAACADSGCLGAWDRAGRRGGCRFAPRRSRSTLPMGFRPSRPPFIRLCAVICDLRSWFAADWSFGNVGSGRVWVQIWLALFSPGITGGRHGPQAFADRRGFELSWTRSVGTDGTFYQTDVFAASYSPASPVFSSSSNASLPHGHGSDHQRTPTARGGRIESVNPVHYKTITIVDEPPTWPGADDDDMASRMATATATSPVYHAPRMRCRAPPSTFSHTHAHRGSNSTTHSTSTTSTSSGARSLEVDTDEDPVAPITPLPSSRFDLSGGPAPAANAAKGKGKTAGDAYAELEGDDSRRGGNRRLDRPRQPGLPLPVVVAPPPPKSKGKGKSKKTARAERALSVLGVGRG</sequence>
<evidence type="ECO:0000256" key="1">
    <source>
        <dbReference type="SAM" id="MobiDB-lite"/>
    </source>
</evidence>
<feature type="compositionally biased region" description="Basic residues" evidence="1">
    <location>
        <begin position="333"/>
        <end position="342"/>
    </location>
</feature>
<comment type="caution">
    <text evidence="2">The sequence shown here is derived from an EMBL/GenBank/DDBJ whole genome shotgun (WGS) entry which is preliminary data.</text>
</comment>
<feature type="region of interest" description="Disordered" evidence="1">
    <location>
        <begin position="144"/>
        <end position="171"/>
    </location>
</feature>
<feature type="compositionally biased region" description="Low complexity" evidence="1">
    <location>
        <begin position="276"/>
        <end position="296"/>
    </location>
</feature>
<accession>A0AAD6SIT8</accession>
<feature type="compositionally biased region" description="Pro residues" evidence="1">
    <location>
        <begin position="318"/>
        <end position="332"/>
    </location>
</feature>
<protein>
    <submittedName>
        <fullName evidence="2">Uncharacterized protein</fullName>
    </submittedName>
</protein>
<feature type="region of interest" description="Disordered" evidence="1">
    <location>
        <begin position="205"/>
        <end position="357"/>
    </location>
</feature>
<feature type="compositionally biased region" description="Basic and acidic residues" evidence="1">
    <location>
        <begin position="302"/>
        <end position="316"/>
    </location>
</feature>
<evidence type="ECO:0000313" key="3">
    <source>
        <dbReference type="Proteomes" id="UP001218188"/>
    </source>
</evidence>
<proteinExistence type="predicted"/>
<keyword evidence="3" id="KW-1185">Reference proteome</keyword>
<dbReference type="EMBL" id="JARJCM010000108">
    <property type="protein sequence ID" value="KAJ7028849.1"/>
    <property type="molecule type" value="Genomic_DNA"/>
</dbReference>
<reference evidence="2" key="1">
    <citation type="submission" date="2023-03" db="EMBL/GenBank/DDBJ databases">
        <title>Massive genome expansion in bonnet fungi (Mycena s.s.) driven by repeated elements and novel gene families across ecological guilds.</title>
        <authorList>
            <consortium name="Lawrence Berkeley National Laboratory"/>
            <person name="Harder C.B."/>
            <person name="Miyauchi S."/>
            <person name="Viragh M."/>
            <person name="Kuo A."/>
            <person name="Thoen E."/>
            <person name="Andreopoulos B."/>
            <person name="Lu D."/>
            <person name="Skrede I."/>
            <person name="Drula E."/>
            <person name="Henrissat B."/>
            <person name="Morin E."/>
            <person name="Kohler A."/>
            <person name="Barry K."/>
            <person name="LaButti K."/>
            <person name="Morin E."/>
            <person name="Salamov A."/>
            <person name="Lipzen A."/>
            <person name="Mereny Z."/>
            <person name="Hegedus B."/>
            <person name="Baldrian P."/>
            <person name="Stursova M."/>
            <person name="Weitz H."/>
            <person name="Taylor A."/>
            <person name="Grigoriev I.V."/>
            <person name="Nagy L.G."/>
            <person name="Martin F."/>
            <person name="Kauserud H."/>
        </authorList>
    </citation>
    <scope>NUCLEOTIDE SEQUENCE</scope>
    <source>
        <strain evidence="2">CBHHK200</strain>
    </source>
</reference>